<sequence length="312" mass="34551">MLLNGCAISMNAEVMGLLISPSVLTCTVIVRQSRLQHILIDNEHRFLHCRVPKVVYIDWKRVFKVPSGTLDKVSSKMDHQSDLIFLSTLKPEESVSYRKGQTKAEVVTGQNMAFTQFVCMFERWMPMYCLCQLCAGAYDFSGLYGDLESDAGYVLRHIGAPLRVHFPKRQTLEQTDVVGLSEGLLAARPVDYAYWRNWLGAMSVAGLPGTFRECCGHAKNAFPEHASRSSGARGKCLQIRPITIEPYECRVTTPHRSSIPSTASGRPLSEQELASPNANLASVRQNQIISSLPLSTPSSSDTLSTLSPQRSP</sequence>
<organism evidence="1 2">
    <name type="scientific">Dallia pectoralis</name>
    <name type="common">Alaska blackfish</name>
    <dbReference type="NCBI Taxonomy" id="75939"/>
    <lineage>
        <taxon>Eukaryota</taxon>
        <taxon>Metazoa</taxon>
        <taxon>Chordata</taxon>
        <taxon>Craniata</taxon>
        <taxon>Vertebrata</taxon>
        <taxon>Euteleostomi</taxon>
        <taxon>Actinopterygii</taxon>
        <taxon>Neopterygii</taxon>
        <taxon>Teleostei</taxon>
        <taxon>Protacanthopterygii</taxon>
        <taxon>Esociformes</taxon>
        <taxon>Umbridae</taxon>
        <taxon>Dallia</taxon>
    </lineage>
</organism>
<comment type="caution">
    <text evidence="1">The sequence shown here is derived from an EMBL/GenBank/DDBJ whole genome shotgun (WGS) entry which is preliminary data.</text>
</comment>
<dbReference type="Proteomes" id="UP001157502">
    <property type="component" value="Chromosome 17"/>
</dbReference>
<name>A0ACC2G587_DALPE</name>
<gene>
    <name evidence="1" type="ORF">DPEC_G00207780</name>
</gene>
<reference evidence="1" key="1">
    <citation type="submission" date="2021-05" db="EMBL/GenBank/DDBJ databases">
        <authorList>
            <person name="Pan Q."/>
            <person name="Jouanno E."/>
            <person name="Zahm M."/>
            <person name="Klopp C."/>
            <person name="Cabau C."/>
            <person name="Louis A."/>
            <person name="Berthelot C."/>
            <person name="Parey E."/>
            <person name="Roest Crollius H."/>
            <person name="Montfort J."/>
            <person name="Robinson-Rechavi M."/>
            <person name="Bouchez O."/>
            <person name="Lampietro C."/>
            <person name="Lopez Roques C."/>
            <person name="Donnadieu C."/>
            <person name="Postlethwait J."/>
            <person name="Bobe J."/>
            <person name="Dillon D."/>
            <person name="Chandos A."/>
            <person name="von Hippel F."/>
            <person name="Guiguen Y."/>
        </authorList>
    </citation>
    <scope>NUCLEOTIDE SEQUENCE</scope>
    <source>
        <strain evidence="1">YG-Jan2019</strain>
    </source>
</reference>
<evidence type="ECO:0000313" key="1">
    <source>
        <dbReference type="EMBL" id="KAJ7998717.1"/>
    </source>
</evidence>
<evidence type="ECO:0000313" key="2">
    <source>
        <dbReference type="Proteomes" id="UP001157502"/>
    </source>
</evidence>
<dbReference type="EMBL" id="CM055744">
    <property type="protein sequence ID" value="KAJ7998717.1"/>
    <property type="molecule type" value="Genomic_DNA"/>
</dbReference>
<keyword evidence="2" id="KW-1185">Reference proteome</keyword>
<accession>A0ACC2G587</accession>
<protein>
    <submittedName>
        <fullName evidence="1">Uncharacterized protein</fullName>
    </submittedName>
</protein>
<proteinExistence type="predicted"/>